<dbReference type="RefSeq" id="WP_175329986.1">
    <property type="nucleotide sequence ID" value="NZ_LT598669.1"/>
</dbReference>
<dbReference type="InterPro" id="IPR010744">
    <property type="entry name" value="Phage_CI_N"/>
</dbReference>
<proteinExistence type="predicted"/>
<evidence type="ECO:0000259" key="2">
    <source>
        <dbReference type="PROSITE" id="PS50943"/>
    </source>
</evidence>
<feature type="domain" description="HTH cro/C1-type" evidence="2">
    <location>
        <begin position="40"/>
        <end position="75"/>
    </location>
</feature>
<dbReference type="Pfam" id="PF07022">
    <property type="entry name" value="Phage_CI_repr"/>
    <property type="match status" value="1"/>
</dbReference>
<feature type="region of interest" description="Disordered" evidence="1">
    <location>
        <begin position="166"/>
        <end position="190"/>
    </location>
</feature>
<dbReference type="AlphaFoldDB" id="A0A212IH68"/>
<name>A0A212IH68_9ENTR</name>
<evidence type="ECO:0000313" key="3">
    <source>
        <dbReference type="EMBL" id="SBV66192.1"/>
    </source>
</evidence>
<gene>
    <name evidence="3" type="ORF">KL86CIT2_50044</name>
    <name evidence="4" type="ORF">KM92CIT3_80567</name>
</gene>
<dbReference type="Gene3D" id="1.10.260.40">
    <property type="entry name" value="lambda repressor-like DNA-binding domains"/>
    <property type="match status" value="1"/>
</dbReference>
<dbReference type="EMBL" id="FLUA01000049">
    <property type="protein sequence ID" value="SBV66192.1"/>
    <property type="molecule type" value="Genomic_DNA"/>
</dbReference>
<organism evidence="3">
    <name type="scientific">uncultured Citrobacter sp</name>
    <dbReference type="NCBI Taxonomy" id="200446"/>
    <lineage>
        <taxon>Bacteria</taxon>
        <taxon>Pseudomonadati</taxon>
        <taxon>Pseudomonadota</taxon>
        <taxon>Gammaproteobacteria</taxon>
        <taxon>Enterobacterales</taxon>
        <taxon>Enterobacteriaceae</taxon>
        <taxon>Citrobacter</taxon>
        <taxon>environmental samples</taxon>
    </lineage>
</organism>
<evidence type="ECO:0000313" key="4">
    <source>
        <dbReference type="EMBL" id="SBV67848.1"/>
    </source>
</evidence>
<dbReference type="GO" id="GO:0003677">
    <property type="term" value="F:DNA binding"/>
    <property type="evidence" value="ECO:0007669"/>
    <property type="project" value="InterPro"/>
</dbReference>
<reference evidence="3" key="1">
    <citation type="submission" date="2016-04" db="EMBL/GenBank/DDBJ databases">
        <authorList>
            <person name="Evans L.H."/>
            <person name="Alamgir A."/>
            <person name="Owens N."/>
            <person name="Weber N.D."/>
            <person name="Virtaneva K."/>
            <person name="Barbian K."/>
            <person name="Babar A."/>
            <person name="Rosenke K."/>
        </authorList>
    </citation>
    <scope>NUCLEOTIDE SEQUENCE</scope>
    <source>
        <strain evidence="3">86-2</strain>
        <strain evidence="4">92-3</strain>
    </source>
</reference>
<sequence length="190" mass="21118">MEERKATELAFDEERKEKFIQRLRSLIGARSVRSAATDWGMSFSTLNNYLTRGTEPSFAAMQLIASKEQVTLDWLAFGNDRSDSNMNQSVILDEAHRSSANLAQSTWNMIFETLTPEEQKEILDFCLKEGARSMVGLVASAAATDRNFMSLSAADKERLLRLNEQLKKGPSEGDSGVAEADLQSDTKKVG</sequence>
<dbReference type="InterPro" id="IPR001387">
    <property type="entry name" value="Cro/C1-type_HTH"/>
</dbReference>
<dbReference type="EMBL" id="FLUB01000020">
    <property type="protein sequence ID" value="SBV67848.1"/>
    <property type="molecule type" value="Genomic_DNA"/>
</dbReference>
<evidence type="ECO:0000256" key="1">
    <source>
        <dbReference type="SAM" id="MobiDB-lite"/>
    </source>
</evidence>
<accession>A0A212IH68</accession>
<dbReference type="GO" id="GO:0045892">
    <property type="term" value="P:negative regulation of DNA-templated transcription"/>
    <property type="evidence" value="ECO:0007669"/>
    <property type="project" value="InterPro"/>
</dbReference>
<dbReference type="InterPro" id="IPR010982">
    <property type="entry name" value="Lambda_DNA-bd_dom_sf"/>
</dbReference>
<dbReference type="SUPFAM" id="SSF47413">
    <property type="entry name" value="lambda repressor-like DNA-binding domains"/>
    <property type="match status" value="1"/>
</dbReference>
<dbReference type="PROSITE" id="PS50943">
    <property type="entry name" value="HTH_CROC1"/>
    <property type="match status" value="1"/>
</dbReference>
<protein>
    <recommendedName>
        <fullName evidence="2">HTH cro/C1-type domain-containing protein</fullName>
    </recommendedName>
</protein>